<gene>
    <name evidence="3" type="ORF">A9K55_007627</name>
</gene>
<reference evidence="3 4" key="1">
    <citation type="journal article" date="2017" name="BMC Genomics">
        <title>Chromosome level assembly and secondary metabolite potential of the parasitic fungus Cordyceps militaris.</title>
        <authorList>
            <person name="Kramer G.J."/>
            <person name="Nodwell J.R."/>
        </authorList>
    </citation>
    <scope>NUCLEOTIDE SEQUENCE [LARGE SCALE GENOMIC DNA]</scope>
    <source>
        <strain evidence="3 4">ATCC 34164</strain>
    </source>
</reference>
<evidence type="ECO:0000313" key="4">
    <source>
        <dbReference type="Proteomes" id="UP000323067"/>
    </source>
</evidence>
<protein>
    <recommendedName>
        <fullName evidence="5">Transmembrane protein</fullName>
    </recommendedName>
</protein>
<evidence type="ECO:0000256" key="2">
    <source>
        <dbReference type="SAM" id="Phobius"/>
    </source>
</evidence>
<dbReference type="EMBL" id="CP023324">
    <property type="protein sequence ID" value="ATY63254.1"/>
    <property type="molecule type" value="Genomic_DNA"/>
</dbReference>
<keyword evidence="2" id="KW-1133">Transmembrane helix</keyword>
<dbReference type="VEuPathDB" id="FungiDB:A9K55_007627"/>
<accession>A0A2H4SJH0</accession>
<evidence type="ECO:0000313" key="3">
    <source>
        <dbReference type="EMBL" id="ATY63254.1"/>
    </source>
</evidence>
<keyword evidence="2" id="KW-0472">Membrane</keyword>
<feature type="compositionally biased region" description="Basic and acidic residues" evidence="1">
    <location>
        <begin position="208"/>
        <end position="223"/>
    </location>
</feature>
<organism evidence="3 4">
    <name type="scientific">Cordyceps militaris</name>
    <name type="common">Caterpillar fungus</name>
    <name type="synonym">Clavaria militaris</name>
    <dbReference type="NCBI Taxonomy" id="73501"/>
    <lineage>
        <taxon>Eukaryota</taxon>
        <taxon>Fungi</taxon>
        <taxon>Dikarya</taxon>
        <taxon>Ascomycota</taxon>
        <taxon>Pezizomycotina</taxon>
        <taxon>Sordariomycetes</taxon>
        <taxon>Hypocreomycetidae</taxon>
        <taxon>Hypocreales</taxon>
        <taxon>Cordycipitaceae</taxon>
        <taxon>Cordyceps</taxon>
    </lineage>
</organism>
<name>A0A2H4SJH0_CORMI</name>
<evidence type="ECO:0008006" key="5">
    <source>
        <dbReference type="Google" id="ProtNLM"/>
    </source>
</evidence>
<evidence type="ECO:0000256" key="1">
    <source>
        <dbReference type="SAM" id="MobiDB-lite"/>
    </source>
</evidence>
<sequence length="261" mass="28313">MPPTAETAPATPAQIAALSVSIFAILVFTGVSIYLCGRHKSCKSCNESTHHAIRRVSHLGHRHNHHHHQHNHTHERIPSTTTSCQCTNGGRFTKLEDGSQGTGGGRFTKLKEAFGIKAVTAVPAAVIVDKQMSLPTTETEAFGQAAPTTRATSPLHIGIHPVPARNPCSGEEEFQAAVHNLLGYQAAGELQAWYSSSSSSTSGESDDDSAHQDVHPEPREERFSAIGPREGSPPLPAYEEVAEPRRFSWQGDESDYRPEKR</sequence>
<dbReference type="Proteomes" id="UP000323067">
    <property type="component" value="Chromosome vii"/>
</dbReference>
<proteinExistence type="predicted"/>
<dbReference type="AlphaFoldDB" id="A0A2H4SJH0"/>
<feature type="compositionally biased region" description="Basic residues" evidence="1">
    <location>
        <begin position="61"/>
        <end position="71"/>
    </location>
</feature>
<feature type="region of interest" description="Disordered" evidence="1">
    <location>
        <begin position="61"/>
        <end position="82"/>
    </location>
</feature>
<feature type="transmembrane region" description="Helical" evidence="2">
    <location>
        <begin position="15"/>
        <end position="36"/>
    </location>
</feature>
<keyword evidence="2" id="KW-0812">Transmembrane</keyword>
<feature type="region of interest" description="Disordered" evidence="1">
    <location>
        <begin position="195"/>
        <end position="261"/>
    </location>
</feature>
<dbReference type="OrthoDB" id="4870118at2759"/>